<dbReference type="EMBL" id="CP092085">
    <property type="protein sequence ID" value="UUN99149.1"/>
    <property type="molecule type" value="Genomic_DNA"/>
</dbReference>
<name>A0A8I1AJC6_ACIBZ</name>
<organism evidence="1 2">
    <name type="scientific">Acinetobacter bereziniae</name>
    <name type="common">Acinetobacter genomosp. 10</name>
    <dbReference type="NCBI Taxonomy" id="106648"/>
    <lineage>
        <taxon>Bacteria</taxon>
        <taxon>Pseudomonadati</taxon>
        <taxon>Pseudomonadota</taxon>
        <taxon>Gammaproteobacteria</taxon>
        <taxon>Moraxellales</taxon>
        <taxon>Moraxellaceae</taxon>
        <taxon>Acinetobacter</taxon>
    </lineage>
</organism>
<reference evidence="1" key="1">
    <citation type="submission" date="2022-02" db="EMBL/GenBank/DDBJ databases">
        <title>Characterization of Tn125 harboring carbapenem-resistant Acinetobacter bereziniae clinical isolates.</title>
        <authorList>
            <person name="Wong N.-K."/>
            <person name="Pan Q."/>
        </authorList>
    </citation>
    <scope>NUCLEOTIDE SEQUENCE</scope>
    <source>
        <strain evidence="1">GD03393</strain>
    </source>
</reference>
<dbReference type="Proteomes" id="UP000644140">
    <property type="component" value="Chromosome"/>
</dbReference>
<evidence type="ECO:0000313" key="2">
    <source>
        <dbReference type="Proteomes" id="UP000644140"/>
    </source>
</evidence>
<dbReference type="RefSeq" id="WP_151781632.1">
    <property type="nucleotide sequence ID" value="NZ_BKNL01000099.1"/>
</dbReference>
<dbReference type="AlphaFoldDB" id="A0A8I1AJC6"/>
<accession>A0A8I1AJC6</accession>
<sequence length="231" mass="26186">MFLHASIQWYCAISVFLLCGIIVLAQKSKADPLLNTDDASITAAHRCQLESAYSHITSGTWSYQVTPACNFSENLEISVGYHASKDVDNVHGFSAQAKTVLKPMNQFWGIASSLMLSQDEQSQHSSDLDWFLNLPMSFNLAPRLELDTNLGYQYAPDHSRLIRWGIATHYSLSDRWALSAETYNQDRDAPFFQTAVHYRLIPNTLTLEATFGDRFNAFRQRWYGIGLSYTP</sequence>
<gene>
    <name evidence="1" type="ORF">I9054_006775</name>
</gene>
<proteinExistence type="predicted"/>
<protein>
    <submittedName>
        <fullName evidence="1">Uncharacterized protein</fullName>
    </submittedName>
</protein>
<evidence type="ECO:0000313" key="1">
    <source>
        <dbReference type="EMBL" id="UUN99149.1"/>
    </source>
</evidence>